<feature type="chain" id="PRO_5027008817" description="(S)-2-haloacid dehalogenase" evidence="4">
    <location>
        <begin position="24"/>
        <end position="247"/>
    </location>
</feature>
<evidence type="ECO:0000313" key="6">
    <source>
        <dbReference type="Proteomes" id="UP000472320"/>
    </source>
</evidence>
<comment type="caution">
    <text evidence="5">The sequence shown here is derived from an EMBL/GenBank/DDBJ whole genome shotgun (WGS) entry which is preliminary data.</text>
</comment>
<dbReference type="GO" id="GO:0018784">
    <property type="term" value="F:(S)-2-haloacid dehalogenase activity"/>
    <property type="evidence" value="ECO:0007669"/>
    <property type="project" value="UniProtKB-UniRule"/>
</dbReference>
<evidence type="ECO:0000313" key="5">
    <source>
        <dbReference type="EMBL" id="MTW10591.1"/>
    </source>
</evidence>
<comment type="catalytic activity">
    <reaction evidence="3">
        <text>an (S)-2-haloacid + H2O = a (2R)-2-hydroxycarboxylate + a halide anion + H(+)</text>
        <dbReference type="Rhea" id="RHEA:11192"/>
        <dbReference type="ChEBI" id="CHEBI:15377"/>
        <dbReference type="ChEBI" id="CHEBI:15378"/>
        <dbReference type="ChEBI" id="CHEBI:16042"/>
        <dbReference type="ChEBI" id="CHEBI:58314"/>
        <dbReference type="ChEBI" id="CHEBI:137405"/>
        <dbReference type="EC" id="3.8.1.2"/>
    </reaction>
</comment>
<dbReference type="EMBL" id="WNKX01000005">
    <property type="protein sequence ID" value="MTW10591.1"/>
    <property type="molecule type" value="Genomic_DNA"/>
</dbReference>
<organism evidence="5 6">
    <name type="scientific">Massilia eburnea</name>
    <dbReference type="NCBI Taxonomy" id="1776165"/>
    <lineage>
        <taxon>Bacteria</taxon>
        <taxon>Pseudomonadati</taxon>
        <taxon>Pseudomonadota</taxon>
        <taxon>Betaproteobacteria</taxon>
        <taxon>Burkholderiales</taxon>
        <taxon>Oxalobacteraceae</taxon>
        <taxon>Telluria group</taxon>
        <taxon>Massilia</taxon>
    </lineage>
</organism>
<dbReference type="PRINTS" id="PR00413">
    <property type="entry name" value="HADHALOGNASE"/>
</dbReference>
<keyword evidence="2 3" id="KW-0378">Hydrolase</keyword>
<dbReference type="InterPro" id="IPR006328">
    <property type="entry name" value="2-HAD"/>
</dbReference>
<sequence>MNRRKFISATAAAAATVMLPAQAATSGIKAVAFDGLALFDPRPIFALAEQFFPGRGNALATAWRVRIFEYSWLRTLTGSYATFMRIADDALVFALAQEKITATEAQRKQLVAGFLDLRTWPDVAPVLRRLKAAGLRLAPLTHFSVPMLEKGMANSGLEGVFDHLLSADLVKAYKPDPRAYQMAVDRFGLAPNQIAFVAFGGWDAAGAKTFGFPTIWINRLNAPAEQLGVAPDAIASSFDALPAFVGV</sequence>
<dbReference type="SUPFAM" id="SSF56784">
    <property type="entry name" value="HAD-like"/>
    <property type="match status" value="1"/>
</dbReference>
<dbReference type="InterPro" id="IPR023198">
    <property type="entry name" value="PGP-like_dom2"/>
</dbReference>
<dbReference type="InterPro" id="IPR051540">
    <property type="entry name" value="S-2-haloacid_dehalogenase"/>
</dbReference>
<dbReference type="RefSeq" id="WP_155453538.1">
    <property type="nucleotide sequence ID" value="NZ_WNKX01000005.1"/>
</dbReference>
<dbReference type="InterPro" id="IPR036412">
    <property type="entry name" value="HAD-like_sf"/>
</dbReference>
<accession>A0A6L6QEL0</accession>
<comment type="function">
    <text evidence="3">Catalyzes the hydrolytic dehalogenation of small (S)-2-haloalkanoic acids to yield the corresponding (R)-2-hydroxyalkanoic acids.</text>
</comment>
<dbReference type="NCBIfam" id="TIGR01493">
    <property type="entry name" value="HAD-SF-IA-v2"/>
    <property type="match status" value="1"/>
</dbReference>
<evidence type="ECO:0000256" key="1">
    <source>
        <dbReference type="ARBA" id="ARBA00008106"/>
    </source>
</evidence>
<feature type="signal peptide" evidence="4">
    <location>
        <begin position="1"/>
        <end position="23"/>
    </location>
</feature>
<dbReference type="Gene3D" id="1.10.150.240">
    <property type="entry name" value="Putative phosphatase, domain 2"/>
    <property type="match status" value="1"/>
</dbReference>
<name>A0A6L6QEL0_9BURK</name>
<dbReference type="Proteomes" id="UP000472320">
    <property type="component" value="Unassembled WGS sequence"/>
</dbReference>
<protein>
    <recommendedName>
        <fullName evidence="3">(S)-2-haloacid dehalogenase</fullName>
        <ecNumber evidence="3">3.8.1.2</ecNumber>
    </recommendedName>
    <alternativeName>
        <fullName evidence="3">2-haloalkanoic acid dehalogenase</fullName>
    </alternativeName>
    <alternativeName>
        <fullName evidence="3">Halocarboxylic acid halidohydrolase</fullName>
    </alternativeName>
    <alternativeName>
        <fullName evidence="3">L-2-haloacid dehalogenase</fullName>
    </alternativeName>
</protein>
<dbReference type="Gene3D" id="3.40.50.1000">
    <property type="entry name" value="HAD superfamily/HAD-like"/>
    <property type="match status" value="1"/>
</dbReference>
<reference evidence="5 6" key="1">
    <citation type="submission" date="2019-11" db="EMBL/GenBank/DDBJ databases">
        <title>Type strains purchased from KCTC, JCM and DSMZ.</title>
        <authorList>
            <person name="Lu H."/>
        </authorList>
    </citation>
    <scope>NUCLEOTIDE SEQUENCE [LARGE SCALE GENOMIC DNA]</scope>
    <source>
        <strain evidence="5 6">JCM 31587</strain>
    </source>
</reference>
<dbReference type="Pfam" id="PF00702">
    <property type="entry name" value="Hydrolase"/>
    <property type="match status" value="1"/>
</dbReference>
<comment type="similarity">
    <text evidence="1 3">Belongs to the HAD-like hydrolase superfamily. S-2-haloalkanoic acid dehalogenase family.</text>
</comment>
<keyword evidence="4" id="KW-0732">Signal</keyword>
<proteinExistence type="inferred from homology"/>
<dbReference type="EC" id="3.8.1.2" evidence="3"/>
<gene>
    <name evidence="5" type="ORF">GM658_08230</name>
</gene>
<dbReference type="OrthoDB" id="264363at2"/>
<evidence type="ECO:0000256" key="3">
    <source>
        <dbReference type="RuleBase" id="RU368077"/>
    </source>
</evidence>
<dbReference type="AlphaFoldDB" id="A0A6L6QEL0"/>
<dbReference type="InterPro" id="IPR006311">
    <property type="entry name" value="TAT_signal"/>
</dbReference>
<dbReference type="NCBIfam" id="TIGR01428">
    <property type="entry name" value="HAD_type_II"/>
    <property type="match status" value="1"/>
</dbReference>
<dbReference type="InterPro" id="IPR023214">
    <property type="entry name" value="HAD_sf"/>
</dbReference>
<dbReference type="InterPro" id="IPR006439">
    <property type="entry name" value="HAD-SF_hydro_IA"/>
</dbReference>
<dbReference type="PANTHER" id="PTHR43316">
    <property type="entry name" value="HYDROLASE, HALOACID DELAHOGENASE-RELATED"/>
    <property type="match status" value="1"/>
</dbReference>
<dbReference type="PROSITE" id="PS51318">
    <property type="entry name" value="TAT"/>
    <property type="match status" value="1"/>
</dbReference>
<evidence type="ECO:0000256" key="4">
    <source>
        <dbReference type="SAM" id="SignalP"/>
    </source>
</evidence>
<keyword evidence="6" id="KW-1185">Reference proteome</keyword>
<evidence type="ECO:0000256" key="2">
    <source>
        <dbReference type="ARBA" id="ARBA00022801"/>
    </source>
</evidence>
<dbReference type="PANTHER" id="PTHR43316:SF3">
    <property type="entry name" value="HALOACID DEHALOGENASE, TYPE II (AFU_ORTHOLOGUE AFUA_2G07750)-RELATED"/>
    <property type="match status" value="1"/>
</dbReference>
<dbReference type="CDD" id="cd02588">
    <property type="entry name" value="HAD_L2-DEX"/>
    <property type="match status" value="1"/>
</dbReference>